<evidence type="ECO:0000256" key="3">
    <source>
        <dbReference type="ARBA" id="ARBA00022723"/>
    </source>
</evidence>
<protein>
    <recommendedName>
        <fullName evidence="8">Alcohol dehydrogenase-like C-terminal domain-containing protein</fullName>
    </recommendedName>
</protein>
<evidence type="ECO:0000313" key="9">
    <source>
        <dbReference type="EMBL" id="GAM42571.1"/>
    </source>
</evidence>
<dbReference type="Gene3D" id="3.40.50.720">
    <property type="entry name" value="NAD(P)-binding Rossmann-like Domain"/>
    <property type="match status" value="1"/>
</dbReference>
<feature type="signal peptide" evidence="7">
    <location>
        <begin position="1"/>
        <end position="17"/>
    </location>
</feature>
<feature type="chain" id="PRO_5019769626" description="Alcohol dehydrogenase-like C-terminal domain-containing protein" evidence="7">
    <location>
        <begin position="18"/>
        <end position="227"/>
    </location>
</feature>
<evidence type="ECO:0000256" key="4">
    <source>
        <dbReference type="ARBA" id="ARBA00022833"/>
    </source>
</evidence>
<dbReference type="Proteomes" id="UP000053095">
    <property type="component" value="Unassembled WGS sequence"/>
</dbReference>
<evidence type="ECO:0000256" key="6">
    <source>
        <dbReference type="ARBA" id="ARBA00023027"/>
    </source>
</evidence>
<sequence>MFAVLVKILLLIKRLQLDACLEGDDNTCAHQKISGYYTPGTFQQYVITSAKYATPIPDEVRSAEAAPILCAGLTVYSALLKSNTSPGDWIVISGAGGGLGHLAVQYASRVMGLRVIAIDHGSKKDLAESCGAEIFFDFTKYTDVELAAAVKQATNNGRGANAVLVVNAANKAYELALLFLKPMGTLVCVGMPEGQPVPIQSAYPARITNQQFRIVGQYSSITPNPRE</sequence>
<evidence type="ECO:0000256" key="5">
    <source>
        <dbReference type="ARBA" id="ARBA00023002"/>
    </source>
</evidence>
<dbReference type="AlphaFoldDB" id="A0A478EB58"/>
<comment type="similarity">
    <text evidence="2">Belongs to the zinc-containing alcohol dehydrogenase family.</text>
</comment>
<keyword evidence="4" id="KW-0862">Zinc</keyword>
<proteinExistence type="inferred from homology"/>
<dbReference type="InterPro" id="IPR036291">
    <property type="entry name" value="NAD(P)-bd_dom_sf"/>
</dbReference>
<evidence type="ECO:0000256" key="1">
    <source>
        <dbReference type="ARBA" id="ARBA00001947"/>
    </source>
</evidence>
<dbReference type="GO" id="GO:0046872">
    <property type="term" value="F:metal ion binding"/>
    <property type="evidence" value="ECO:0007669"/>
    <property type="project" value="UniProtKB-KW"/>
</dbReference>
<dbReference type="GO" id="GO:0005737">
    <property type="term" value="C:cytoplasm"/>
    <property type="evidence" value="ECO:0007669"/>
    <property type="project" value="TreeGrafter"/>
</dbReference>
<dbReference type="InterPro" id="IPR013149">
    <property type="entry name" value="ADH-like_C"/>
</dbReference>
<dbReference type="Gene3D" id="3.90.180.10">
    <property type="entry name" value="Medium-chain alcohol dehydrogenases, catalytic domain"/>
    <property type="match status" value="1"/>
</dbReference>
<evidence type="ECO:0000256" key="7">
    <source>
        <dbReference type="SAM" id="SignalP"/>
    </source>
</evidence>
<comment type="cofactor">
    <cofactor evidence="1">
        <name>Zn(2+)</name>
        <dbReference type="ChEBI" id="CHEBI:29105"/>
    </cofactor>
</comment>
<keyword evidence="6" id="KW-0520">NAD</keyword>
<evidence type="ECO:0000256" key="2">
    <source>
        <dbReference type="ARBA" id="ARBA00008072"/>
    </source>
</evidence>
<name>A0A478EB58_TALPI</name>
<dbReference type="Pfam" id="PF00107">
    <property type="entry name" value="ADH_zinc_N"/>
    <property type="match status" value="1"/>
</dbReference>
<evidence type="ECO:0000259" key="8">
    <source>
        <dbReference type="Pfam" id="PF00107"/>
    </source>
</evidence>
<dbReference type="FunFam" id="3.40.50.720:FF:000039">
    <property type="entry name" value="Alcohol dehydrogenase AdhP"/>
    <property type="match status" value="1"/>
</dbReference>
<accession>A0A478EB58</accession>
<gene>
    <name evidence="9" type="ORF">TCE0_044r16665</name>
</gene>
<keyword evidence="7" id="KW-0732">Signal</keyword>
<dbReference type="PANTHER" id="PTHR42940">
    <property type="entry name" value="ALCOHOL DEHYDROGENASE 1-RELATED"/>
    <property type="match status" value="1"/>
</dbReference>
<keyword evidence="3" id="KW-0479">Metal-binding</keyword>
<keyword evidence="5" id="KW-0560">Oxidoreductase</keyword>
<dbReference type="InterPro" id="IPR011032">
    <property type="entry name" value="GroES-like_sf"/>
</dbReference>
<dbReference type="GO" id="GO:0004022">
    <property type="term" value="F:alcohol dehydrogenase (NAD+) activity"/>
    <property type="evidence" value="ECO:0007669"/>
    <property type="project" value="TreeGrafter"/>
</dbReference>
<keyword evidence="10" id="KW-1185">Reference proteome</keyword>
<dbReference type="EMBL" id="DF933840">
    <property type="protein sequence ID" value="GAM42571.1"/>
    <property type="molecule type" value="Genomic_DNA"/>
</dbReference>
<organism evidence="9 10">
    <name type="scientific">Talaromyces pinophilus</name>
    <name type="common">Penicillium pinophilum</name>
    <dbReference type="NCBI Taxonomy" id="128442"/>
    <lineage>
        <taxon>Eukaryota</taxon>
        <taxon>Fungi</taxon>
        <taxon>Dikarya</taxon>
        <taxon>Ascomycota</taxon>
        <taxon>Pezizomycotina</taxon>
        <taxon>Eurotiomycetes</taxon>
        <taxon>Eurotiomycetidae</taxon>
        <taxon>Eurotiales</taxon>
        <taxon>Trichocomaceae</taxon>
        <taxon>Talaromyces</taxon>
        <taxon>Talaromyces sect. Talaromyces</taxon>
    </lineage>
</organism>
<feature type="domain" description="Alcohol dehydrogenase-like C-terminal" evidence="8">
    <location>
        <begin position="98"/>
        <end position="216"/>
    </location>
</feature>
<dbReference type="SUPFAM" id="SSF50129">
    <property type="entry name" value="GroES-like"/>
    <property type="match status" value="1"/>
</dbReference>
<dbReference type="PANTHER" id="PTHR42940:SF5">
    <property type="entry name" value="ALCOHOL DEHYDROGENASE 2"/>
    <property type="match status" value="1"/>
</dbReference>
<dbReference type="SUPFAM" id="SSF51735">
    <property type="entry name" value="NAD(P)-binding Rossmann-fold domains"/>
    <property type="match status" value="1"/>
</dbReference>
<reference evidence="10" key="1">
    <citation type="journal article" date="2015" name="Genome Announc.">
        <title>Draft genome sequence of Talaromyces cellulolyticus strain Y-94, a source of lignocellulosic biomass-degrading enzymes.</title>
        <authorList>
            <person name="Fujii T."/>
            <person name="Koike H."/>
            <person name="Sawayama S."/>
            <person name="Yano S."/>
            <person name="Inoue H."/>
        </authorList>
    </citation>
    <scope>NUCLEOTIDE SEQUENCE [LARGE SCALE GENOMIC DNA]</scope>
    <source>
        <strain evidence="10">Y-94</strain>
    </source>
</reference>
<evidence type="ECO:0000313" key="10">
    <source>
        <dbReference type="Proteomes" id="UP000053095"/>
    </source>
</evidence>